<evidence type="ECO:0000313" key="1">
    <source>
        <dbReference type="EMBL" id="KAG0424057.1"/>
    </source>
</evidence>
<evidence type="ECO:0000313" key="2">
    <source>
        <dbReference type="Proteomes" id="UP000805193"/>
    </source>
</evidence>
<gene>
    <name evidence="1" type="ORF">HPB47_000189</name>
</gene>
<comment type="caution">
    <text evidence="1">The sequence shown here is derived from an EMBL/GenBank/DDBJ whole genome shotgun (WGS) entry which is preliminary data.</text>
</comment>
<keyword evidence="2" id="KW-1185">Reference proteome</keyword>
<proteinExistence type="predicted"/>
<name>A0AC60PSG1_IXOPE</name>
<dbReference type="Proteomes" id="UP000805193">
    <property type="component" value="Unassembled WGS sequence"/>
</dbReference>
<sequence length="648" mass="73547">TNSKSVKLSGYKTYTAPSIPRAIPHKKGTNREETVILAQVAILVDVHVPHAQRESTDLCNEAREVVVLQIKHNKTTLTVASTYIRPAVRRGEDMSWLAQTKPRHKKEAIIIGGDFNAPHKEWGYNRSHSRGKALKSKSKELGFVLINEPGTPTRIGRHAKQADTTPDLTWATKSVKANWRTMQDAMGSDHLPIIIELPTKDRYKRDAPFIRWDKLHEIIQTATSSLPLDQQIQLAIKAATKTCKVKEVNPNPDLDLLNLWSARLQAQQRYRKAKQNNRFKIKLNIATSKAKYYTKKLKRQIWRRQCNSFNEKTGLRRMWRTYKGMSGKKRNKCTGKNLAIRLGITEEELAALNLITRTTGKTWGAQDQALKNMVKALLVPKATYGINYINLTKAQKNGLEALNREALRVITGLPKCTKIETLYQIAGFNTIEEIAKENKTGQVLRLQKTTPGREILKDLGIQGNEEAHAAAREQLQASLPGRGSTRPVDRKGTIEETDPAELKAREREERRRRLNEQLQQDEHPLPSTSYSRWERVCLRRLRTGTAMTPARINKFKRKDNEDPQAGLCEECLPVRPSCLQEWILPVGCPEHRKAILDSLIDYINAHQLEARGTKARAAEPRFLGSIPTPARFDLDEHRTGVRSCITTA</sequence>
<dbReference type="EMBL" id="JABSTQ010010022">
    <property type="protein sequence ID" value="KAG0424057.1"/>
    <property type="molecule type" value="Genomic_DNA"/>
</dbReference>
<feature type="non-terminal residue" evidence="1">
    <location>
        <position position="1"/>
    </location>
</feature>
<organism evidence="1 2">
    <name type="scientific">Ixodes persulcatus</name>
    <name type="common">Taiga tick</name>
    <dbReference type="NCBI Taxonomy" id="34615"/>
    <lineage>
        <taxon>Eukaryota</taxon>
        <taxon>Metazoa</taxon>
        <taxon>Ecdysozoa</taxon>
        <taxon>Arthropoda</taxon>
        <taxon>Chelicerata</taxon>
        <taxon>Arachnida</taxon>
        <taxon>Acari</taxon>
        <taxon>Parasitiformes</taxon>
        <taxon>Ixodida</taxon>
        <taxon>Ixodoidea</taxon>
        <taxon>Ixodidae</taxon>
        <taxon>Ixodinae</taxon>
        <taxon>Ixodes</taxon>
    </lineage>
</organism>
<accession>A0AC60PSG1</accession>
<protein>
    <submittedName>
        <fullName evidence="1">Uncharacterized protein</fullName>
    </submittedName>
</protein>
<reference evidence="1 2" key="1">
    <citation type="journal article" date="2020" name="Cell">
        <title>Large-Scale Comparative Analyses of Tick Genomes Elucidate Their Genetic Diversity and Vector Capacities.</title>
        <authorList>
            <consortium name="Tick Genome and Microbiome Consortium (TIGMIC)"/>
            <person name="Jia N."/>
            <person name="Wang J."/>
            <person name="Shi W."/>
            <person name="Du L."/>
            <person name="Sun Y."/>
            <person name="Zhan W."/>
            <person name="Jiang J.F."/>
            <person name="Wang Q."/>
            <person name="Zhang B."/>
            <person name="Ji P."/>
            <person name="Bell-Sakyi L."/>
            <person name="Cui X.M."/>
            <person name="Yuan T.T."/>
            <person name="Jiang B.G."/>
            <person name="Yang W.F."/>
            <person name="Lam T.T."/>
            <person name="Chang Q.C."/>
            <person name="Ding S.J."/>
            <person name="Wang X.J."/>
            <person name="Zhu J.G."/>
            <person name="Ruan X.D."/>
            <person name="Zhao L."/>
            <person name="Wei J.T."/>
            <person name="Ye R.Z."/>
            <person name="Que T.C."/>
            <person name="Du C.H."/>
            <person name="Zhou Y.H."/>
            <person name="Cheng J.X."/>
            <person name="Dai P.F."/>
            <person name="Guo W.B."/>
            <person name="Han X.H."/>
            <person name="Huang E.J."/>
            <person name="Li L.F."/>
            <person name="Wei W."/>
            <person name="Gao Y.C."/>
            <person name="Liu J.Z."/>
            <person name="Shao H.Z."/>
            <person name="Wang X."/>
            <person name="Wang C.C."/>
            <person name="Yang T.C."/>
            <person name="Huo Q.B."/>
            <person name="Li W."/>
            <person name="Chen H.Y."/>
            <person name="Chen S.E."/>
            <person name="Zhou L.G."/>
            <person name="Ni X.B."/>
            <person name="Tian J.H."/>
            <person name="Sheng Y."/>
            <person name="Liu T."/>
            <person name="Pan Y.S."/>
            <person name="Xia L.Y."/>
            <person name="Li J."/>
            <person name="Zhao F."/>
            <person name="Cao W.C."/>
        </authorList>
    </citation>
    <scope>NUCLEOTIDE SEQUENCE [LARGE SCALE GENOMIC DNA]</scope>
    <source>
        <strain evidence="1">Iper-2018</strain>
    </source>
</reference>